<gene>
    <name evidence="1" type="ORF">H3N35_19210</name>
</gene>
<proteinExistence type="predicted"/>
<dbReference type="Proteomes" id="UP001215231">
    <property type="component" value="Chromosome"/>
</dbReference>
<name>A0ABY7VAQ3_9GAMM</name>
<organism evidence="1 2">
    <name type="scientific">Thalassomonas haliotis</name>
    <dbReference type="NCBI Taxonomy" id="485448"/>
    <lineage>
        <taxon>Bacteria</taxon>
        <taxon>Pseudomonadati</taxon>
        <taxon>Pseudomonadota</taxon>
        <taxon>Gammaproteobacteria</taxon>
        <taxon>Alteromonadales</taxon>
        <taxon>Colwelliaceae</taxon>
        <taxon>Thalassomonas</taxon>
    </lineage>
</organism>
<evidence type="ECO:0000313" key="2">
    <source>
        <dbReference type="Proteomes" id="UP001215231"/>
    </source>
</evidence>
<dbReference type="EMBL" id="CP059693">
    <property type="protein sequence ID" value="WDE10386.1"/>
    <property type="molecule type" value="Genomic_DNA"/>
</dbReference>
<evidence type="ECO:0000313" key="1">
    <source>
        <dbReference type="EMBL" id="WDE10386.1"/>
    </source>
</evidence>
<keyword evidence="2" id="KW-1185">Reference proteome</keyword>
<accession>A0ABY7VAQ3</accession>
<reference evidence="1 2" key="1">
    <citation type="journal article" date="2022" name="Mar. Drugs">
        <title>Bioassay-Guided Fractionation Leads to the Detection of Cholic Acid Generated by the Rare Thalassomonas sp.</title>
        <authorList>
            <person name="Pheiffer F."/>
            <person name="Schneider Y.K."/>
            <person name="Hansen E.H."/>
            <person name="Andersen J.H."/>
            <person name="Isaksson J."/>
            <person name="Busche T."/>
            <person name="R C."/>
            <person name="Kalinowski J."/>
            <person name="Zyl L.V."/>
            <person name="Trindade M."/>
        </authorList>
    </citation>
    <scope>NUCLEOTIDE SEQUENCE [LARGE SCALE GENOMIC DNA]</scope>
    <source>
        <strain evidence="1 2">A5K-61T</strain>
    </source>
</reference>
<sequence length="112" mass="12715">MLEWDETEFTGILEVIPEAIEDDAGGPFYVFNVSNNGVELELTVFPFEEDVRFRLFRSGENHSLLEYQIMGCKFARHHIGSTGNNSYLSFISKTGIEVTVIVKPDIQVLINE</sequence>
<protein>
    <submittedName>
        <fullName evidence="1">Uncharacterized protein</fullName>
    </submittedName>
</protein>
<dbReference type="RefSeq" id="WP_274050421.1">
    <property type="nucleotide sequence ID" value="NZ_CP059693.1"/>
</dbReference>